<dbReference type="PANTHER" id="PTHR10344">
    <property type="entry name" value="THYMIDYLATE KINASE"/>
    <property type="match status" value="1"/>
</dbReference>
<evidence type="ECO:0000256" key="3">
    <source>
        <dbReference type="ARBA" id="ARBA00017144"/>
    </source>
</evidence>
<evidence type="ECO:0000313" key="13">
    <source>
        <dbReference type="EMBL" id="TQE89498.1"/>
    </source>
</evidence>
<evidence type="ECO:0000256" key="9">
    <source>
        <dbReference type="ARBA" id="ARBA00048743"/>
    </source>
</evidence>
<dbReference type="Proteomes" id="UP000315753">
    <property type="component" value="Unassembled WGS sequence"/>
</dbReference>
<dbReference type="GO" id="GO:0006235">
    <property type="term" value="P:dTTP biosynthetic process"/>
    <property type="evidence" value="ECO:0007669"/>
    <property type="project" value="UniProtKB-UniRule"/>
</dbReference>
<feature type="domain" description="Thymidylate kinase-like" evidence="12">
    <location>
        <begin position="20"/>
        <end position="207"/>
    </location>
</feature>
<dbReference type="HAMAP" id="MF_00165">
    <property type="entry name" value="Thymidylate_kinase"/>
    <property type="match status" value="1"/>
</dbReference>
<comment type="catalytic activity">
    <reaction evidence="9 11">
        <text>dTMP + ATP = dTDP + ADP</text>
        <dbReference type="Rhea" id="RHEA:13517"/>
        <dbReference type="ChEBI" id="CHEBI:30616"/>
        <dbReference type="ChEBI" id="CHEBI:58369"/>
        <dbReference type="ChEBI" id="CHEBI:63528"/>
        <dbReference type="ChEBI" id="CHEBI:456216"/>
        <dbReference type="EC" id="2.7.4.9"/>
    </reaction>
</comment>
<dbReference type="GO" id="GO:0004798">
    <property type="term" value="F:dTMP kinase activity"/>
    <property type="evidence" value="ECO:0007669"/>
    <property type="project" value="UniProtKB-UniRule"/>
</dbReference>
<evidence type="ECO:0000259" key="12">
    <source>
        <dbReference type="Pfam" id="PF02223"/>
    </source>
</evidence>
<dbReference type="AlphaFoldDB" id="A0A540UYH6"/>
<evidence type="ECO:0000256" key="5">
    <source>
        <dbReference type="ARBA" id="ARBA00022727"/>
    </source>
</evidence>
<dbReference type="GO" id="GO:0006227">
    <property type="term" value="P:dUDP biosynthetic process"/>
    <property type="evidence" value="ECO:0007669"/>
    <property type="project" value="TreeGrafter"/>
</dbReference>
<dbReference type="GO" id="GO:0005524">
    <property type="term" value="F:ATP binding"/>
    <property type="evidence" value="ECO:0007669"/>
    <property type="project" value="UniProtKB-UniRule"/>
</dbReference>
<dbReference type="EC" id="2.7.4.9" evidence="2 11"/>
<evidence type="ECO:0000256" key="1">
    <source>
        <dbReference type="ARBA" id="ARBA00009776"/>
    </source>
</evidence>
<dbReference type="RefSeq" id="WP_141603053.1">
    <property type="nucleotide sequence ID" value="NZ_VIGD01000018.1"/>
</dbReference>
<gene>
    <name evidence="11" type="primary">tmk</name>
    <name evidence="13" type="ORF">FKZ59_12280</name>
</gene>
<evidence type="ECO:0000256" key="7">
    <source>
        <dbReference type="ARBA" id="ARBA00022777"/>
    </source>
</evidence>
<dbReference type="Pfam" id="PF02223">
    <property type="entry name" value="Thymidylate_kin"/>
    <property type="match status" value="1"/>
</dbReference>
<evidence type="ECO:0000256" key="6">
    <source>
        <dbReference type="ARBA" id="ARBA00022741"/>
    </source>
</evidence>
<dbReference type="PANTHER" id="PTHR10344:SF4">
    <property type="entry name" value="UMP-CMP KINASE 2, MITOCHONDRIAL"/>
    <property type="match status" value="1"/>
</dbReference>
<evidence type="ECO:0000313" key="14">
    <source>
        <dbReference type="Proteomes" id="UP000315753"/>
    </source>
</evidence>
<reference evidence="13 14" key="1">
    <citation type="submission" date="2019-06" db="EMBL/GenBank/DDBJ databases">
        <title>Genome sequence of Ureibacillus terrenus.</title>
        <authorList>
            <person name="Maclea K.S."/>
            <person name="Simoes M."/>
        </authorList>
    </citation>
    <scope>NUCLEOTIDE SEQUENCE [LARGE SCALE GENOMIC DNA]</scope>
    <source>
        <strain evidence="13 14">ATCC BAA-384</strain>
    </source>
</reference>
<evidence type="ECO:0000256" key="4">
    <source>
        <dbReference type="ARBA" id="ARBA00022679"/>
    </source>
</evidence>
<dbReference type="CDD" id="cd01672">
    <property type="entry name" value="TMPK"/>
    <property type="match status" value="1"/>
</dbReference>
<evidence type="ECO:0000256" key="10">
    <source>
        <dbReference type="ARBA" id="ARBA00057735"/>
    </source>
</evidence>
<sequence>MSKNQCNLLEEQLVGYLISFEGGEGAGKSTILQRLAEYLVQQGYEVVCTREPGGIEIAEQIRNIILDKKNIKMDAKTEALLYAAARRQHLVEKVIPAIEQGSIVLCDRYIDSSLTYQGYARGLGIEEIWAINQFAVNGYMPHLTLFLDVSPEVGLSRIRKDGDREVNRLDLESLDFHRKVRKGYYELLERFPERIKKIDADQDMDTVFHLVLNEVLNYLKKE</sequence>
<dbReference type="SUPFAM" id="SSF52540">
    <property type="entry name" value="P-loop containing nucleoside triphosphate hydrolases"/>
    <property type="match status" value="1"/>
</dbReference>
<dbReference type="Gene3D" id="3.40.50.300">
    <property type="entry name" value="P-loop containing nucleotide triphosphate hydrolases"/>
    <property type="match status" value="1"/>
</dbReference>
<protein>
    <recommendedName>
        <fullName evidence="3 11">Thymidylate kinase</fullName>
        <ecNumber evidence="2 11">2.7.4.9</ecNumber>
    </recommendedName>
    <alternativeName>
        <fullName evidence="11">dTMP kinase</fullName>
    </alternativeName>
</protein>
<comment type="caution">
    <text evidence="13">The sequence shown here is derived from an EMBL/GenBank/DDBJ whole genome shotgun (WGS) entry which is preliminary data.</text>
</comment>
<dbReference type="GO" id="GO:0006233">
    <property type="term" value="P:dTDP biosynthetic process"/>
    <property type="evidence" value="ECO:0007669"/>
    <property type="project" value="InterPro"/>
</dbReference>
<keyword evidence="6 11" id="KW-0547">Nucleotide-binding</keyword>
<proteinExistence type="inferred from homology"/>
<dbReference type="OrthoDB" id="9774907at2"/>
<dbReference type="FunFam" id="3.40.50.300:FF:000225">
    <property type="entry name" value="Thymidylate kinase"/>
    <property type="match status" value="1"/>
</dbReference>
<dbReference type="GO" id="GO:0005829">
    <property type="term" value="C:cytosol"/>
    <property type="evidence" value="ECO:0007669"/>
    <property type="project" value="TreeGrafter"/>
</dbReference>
<accession>A0A540UYH6</accession>
<keyword evidence="14" id="KW-1185">Reference proteome</keyword>
<feature type="binding site" evidence="11">
    <location>
        <begin position="22"/>
        <end position="29"/>
    </location>
    <ligand>
        <name>ATP</name>
        <dbReference type="ChEBI" id="CHEBI:30616"/>
    </ligand>
</feature>
<keyword evidence="7 11" id="KW-0418">Kinase</keyword>
<dbReference type="InterPro" id="IPR039430">
    <property type="entry name" value="Thymidylate_kin-like_dom"/>
</dbReference>
<evidence type="ECO:0000256" key="2">
    <source>
        <dbReference type="ARBA" id="ARBA00012980"/>
    </source>
</evidence>
<evidence type="ECO:0000256" key="11">
    <source>
        <dbReference type="HAMAP-Rule" id="MF_00165"/>
    </source>
</evidence>
<keyword evidence="4 11" id="KW-0808">Transferase</keyword>
<organism evidence="13 14">
    <name type="scientific">Ureibacillus terrenus</name>
    <dbReference type="NCBI Taxonomy" id="118246"/>
    <lineage>
        <taxon>Bacteria</taxon>
        <taxon>Bacillati</taxon>
        <taxon>Bacillota</taxon>
        <taxon>Bacilli</taxon>
        <taxon>Bacillales</taxon>
        <taxon>Caryophanaceae</taxon>
        <taxon>Ureibacillus</taxon>
    </lineage>
</organism>
<dbReference type="InterPro" id="IPR027417">
    <property type="entry name" value="P-loop_NTPase"/>
</dbReference>
<comment type="similarity">
    <text evidence="1 11">Belongs to the thymidylate kinase family.</text>
</comment>
<dbReference type="NCBIfam" id="TIGR00041">
    <property type="entry name" value="DTMP_kinase"/>
    <property type="match status" value="1"/>
</dbReference>
<dbReference type="InterPro" id="IPR018094">
    <property type="entry name" value="Thymidylate_kinase"/>
</dbReference>
<keyword evidence="8 11" id="KW-0067">ATP-binding</keyword>
<dbReference type="EMBL" id="VIGD01000018">
    <property type="protein sequence ID" value="TQE89498.1"/>
    <property type="molecule type" value="Genomic_DNA"/>
</dbReference>
<name>A0A540UYH6_9BACL</name>
<evidence type="ECO:0000256" key="8">
    <source>
        <dbReference type="ARBA" id="ARBA00022840"/>
    </source>
</evidence>
<comment type="function">
    <text evidence="10 11">Phosphorylation of dTMP to form dTDP in both de novo and salvage pathways of dTTP synthesis.</text>
</comment>
<keyword evidence="5 11" id="KW-0545">Nucleotide biosynthesis</keyword>